<feature type="binding site" description="in other chain" evidence="13 16">
    <location>
        <position position="309"/>
    </location>
    <ligand>
        <name>K(+)</name>
        <dbReference type="ChEBI" id="CHEBI:29103"/>
        <note>ligand shared between two tetrameric partners</note>
    </ligand>
</feature>
<dbReference type="CDD" id="cd04601">
    <property type="entry name" value="CBS_pair_IMPDH"/>
    <property type="match status" value="1"/>
</dbReference>
<dbReference type="EC" id="1.1.1.205" evidence="13 19"/>
<evidence type="ECO:0000259" key="21">
    <source>
        <dbReference type="PROSITE" id="PS51371"/>
    </source>
</evidence>
<dbReference type="GO" id="GO:0000166">
    <property type="term" value="F:nucleotide binding"/>
    <property type="evidence" value="ECO:0007669"/>
    <property type="project" value="UniProtKB-UniRule"/>
</dbReference>
<sequence length="508" mass="55526">MADYLISGGTGYVPEDGLTAQQLFSIACHCITFKMKITLKTPLISSPMDTVTESSMAIAMALMGGIGIIHHNCTSEFQANEVRKVKKFEQGFITDPVVMSPRHTVGDVFEAKICHGFSGIPVTETGKMGSKLVGIVTSRDIDFLSEKDHDRPLEEAMTKREDLVVAPAGVTLKEANDILQRSKKGKLPIVNDSDELVAIIARTDLKKNRDYPLASKDSRKQLLCGAAIGTRDDDKYRLDLLMQAGVDVVVLDSSQGNSVYQINMINYIKQKYPELQVVGGNVVTAAQAKNLIDAGVDALRVGMGCGSICITQEGMMKSGIVIIYSFQLYYWGYFAANIAYYLYYFAEYARRFGVPVIADGGIQTVGHVVKALALGASTVMMGSLLAATTEAPGEYFFSDGVRLKKYRGMGSLDAMEKNNSQKRYFSEGDKVKVAQGVSGSVQDKGSIHKFVPYLIAGIQHGCQDIGAKSLSILRSMMYSGELKFEKRTMSAQMEGGVHGLHSYEKRLY</sequence>
<dbReference type="GO" id="GO:0006177">
    <property type="term" value="P:GMP biosynthetic process"/>
    <property type="evidence" value="ECO:0007669"/>
    <property type="project" value="UniProtKB-UniRule"/>
</dbReference>
<dbReference type="InterPro" id="IPR005990">
    <property type="entry name" value="IMP_DH"/>
</dbReference>
<comment type="pathway">
    <text evidence="11 13 19">Purine metabolism; XMP biosynthesis via de novo pathway; XMP from IMP: step 1/1.</text>
</comment>
<dbReference type="GO" id="GO:0005737">
    <property type="term" value="C:cytoplasm"/>
    <property type="evidence" value="ECO:0007669"/>
    <property type="project" value="UniProtKB-SubCell"/>
</dbReference>
<dbReference type="CDD" id="cd00381">
    <property type="entry name" value="IMPDH"/>
    <property type="match status" value="1"/>
</dbReference>
<evidence type="ECO:0000256" key="15">
    <source>
        <dbReference type="PIRSR" id="PIRSR000130-3"/>
    </source>
</evidence>
<gene>
    <name evidence="13" type="primary">IMPDH</name>
    <name evidence="22" type="synonym">impdh1a</name>
</gene>
<evidence type="ECO:0000256" key="7">
    <source>
        <dbReference type="ARBA" id="ARBA00023002"/>
    </source>
</evidence>
<dbReference type="FunFam" id="3.20.20.70:FF:000007">
    <property type="entry name" value="Chromosome 19 SCAF14664, whole genome shotgun sequence"/>
    <property type="match status" value="1"/>
</dbReference>
<feature type="transmembrane region" description="Helical" evidence="20">
    <location>
        <begin position="328"/>
        <end position="346"/>
    </location>
</feature>
<accession>A0A8C4HXI6</accession>
<evidence type="ECO:0000256" key="8">
    <source>
        <dbReference type="ARBA" id="ARBA00023027"/>
    </source>
</evidence>
<reference evidence="22" key="2">
    <citation type="submission" date="2025-09" db="UniProtKB">
        <authorList>
            <consortium name="Ensembl"/>
        </authorList>
    </citation>
    <scope>IDENTIFICATION</scope>
</reference>
<evidence type="ECO:0000256" key="1">
    <source>
        <dbReference type="ARBA" id="ARBA00022490"/>
    </source>
</evidence>
<evidence type="ECO:0000256" key="18">
    <source>
        <dbReference type="RuleBase" id="RU003927"/>
    </source>
</evidence>
<comment type="similarity">
    <text evidence="13 18">Belongs to the IMPDH/GMPR family.</text>
</comment>
<keyword evidence="10 13" id="KW-0539">Nucleus</keyword>
<evidence type="ECO:0000256" key="4">
    <source>
        <dbReference type="ARBA" id="ARBA00022749"/>
    </source>
</evidence>
<evidence type="ECO:0000313" key="23">
    <source>
        <dbReference type="Proteomes" id="UP000694389"/>
    </source>
</evidence>
<dbReference type="GO" id="GO:0003938">
    <property type="term" value="F:IMP dehydrogenase activity"/>
    <property type="evidence" value="ECO:0007669"/>
    <property type="project" value="UniProtKB-UniRule"/>
</dbReference>
<dbReference type="PROSITE" id="PS00487">
    <property type="entry name" value="IMP_DH_GMP_RED"/>
    <property type="match status" value="1"/>
</dbReference>
<protein>
    <recommendedName>
        <fullName evidence="13 19">Inosine-5'-monophosphate dehydrogenase</fullName>
        <shortName evidence="13">IMP dehydrogenase</shortName>
        <shortName evidence="13">IMPD</shortName>
        <shortName evidence="13">IMPDH</shortName>
        <ecNumber evidence="13 19">1.1.1.205</ecNumber>
    </recommendedName>
</protein>
<reference evidence="22" key="1">
    <citation type="submission" date="2025-08" db="UniProtKB">
        <authorList>
            <consortium name="Ensembl"/>
        </authorList>
    </citation>
    <scope>IDENTIFICATION</scope>
</reference>
<evidence type="ECO:0000256" key="16">
    <source>
        <dbReference type="PIRSR" id="PIRSR000130-4"/>
    </source>
</evidence>
<dbReference type="SMART" id="SM00116">
    <property type="entry name" value="CBS"/>
    <property type="match status" value="2"/>
</dbReference>
<keyword evidence="4 13" id="KW-0332">GMP biosynthesis</keyword>
<comment type="activity regulation">
    <text evidence="13">Mycophenolic acid (MPA) is a non-competitive inhibitor that prevents formation of the closed enzyme conformation by binding to the same site as the amobile flap. In contrast, mizoribine monophosphate (MZP) is a competitive inhibitor that induces the closed conformation. MPA is a potent inhibitor of mammalian IMPDHs but a poor inhibitor of the bacterial enzymes. MZP is a more potent inhibitor of bacterial IMPDH.</text>
</comment>
<proteinExistence type="inferred from homology"/>
<evidence type="ECO:0000256" key="5">
    <source>
        <dbReference type="ARBA" id="ARBA00022755"/>
    </source>
</evidence>
<feature type="binding site" evidence="13 15">
    <location>
        <begin position="252"/>
        <end position="254"/>
    </location>
    <ligand>
        <name>NAD(+)</name>
        <dbReference type="ChEBI" id="CHEBI:57540"/>
    </ligand>
</feature>
<keyword evidence="20" id="KW-0472">Membrane</keyword>
<keyword evidence="9 17" id="KW-0129">CBS domain</keyword>
<evidence type="ECO:0000256" key="9">
    <source>
        <dbReference type="ARBA" id="ARBA00023122"/>
    </source>
</evidence>
<dbReference type="Ensembl" id="ENSDLAT00005052429.2">
    <property type="protein sequence ID" value="ENSDLAP00005049189.2"/>
    <property type="gene ID" value="ENSDLAG00005021343.2"/>
</dbReference>
<dbReference type="InterPro" id="IPR013785">
    <property type="entry name" value="Aldolase_TIM"/>
</dbReference>
<dbReference type="NCBIfam" id="TIGR01302">
    <property type="entry name" value="IMP_dehydrog"/>
    <property type="match status" value="1"/>
</dbReference>
<evidence type="ECO:0000256" key="6">
    <source>
        <dbReference type="ARBA" id="ARBA00022958"/>
    </source>
</evidence>
<dbReference type="SMART" id="SM01240">
    <property type="entry name" value="IMPDH"/>
    <property type="match status" value="1"/>
</dbReference>
<dbReference type="PANTHER" id="PTHR11911">
    <property type="entry name" value="INOSINE-5-MONOPHOSPHATE DEHYDROGENASE RELATED"/>
    <property type="match status" value="1"/>
</dbReference>
<name>A0A8C4HXI6_DICLA</name>
<feature type="binding site" evidence="13 15">
    <location>
        <begin position="302"/>
        <end position="304"/>
    </location>
    <ligand>
        <name>NAD(+)</name>
        <dbReference type="ChEBI" id="CHEBI:57540"/>
    </ligand>
</feature>
<comment type="caution">
    <text evidence="13">Lacks conserved residue(s) required for the propagation of feature annotation.</text>
</comment>
<organism evidence="22 23">
    <name type="scientific">Dicentrarchus labrax</name>
    <name type="common">European seabass</name>
    <name type="synonym">Morone labrax</name>
    <dbReference type="NCBI Taxonomy" id="13489"/>
    <lineage>
        <taxon>Eukaryota</taxon>
        <taxon>Metazoa</taxon>
        <taxon>Chordata</taxon>
        <taxon>Craniata</taxon>
        <taxon>Vertebrata</taxon>
        <taxon>Euteleostomi</taxon>
        <taxon>Actinopterygii</taxon>
        <taxon>Neopterygii</taxon>
        <taxon>Teleostei</taxon>
        <taxon>Neoteleostei</taxon>
        <taxon>Acanthomorphata</taxon>
        <taxon>Eupercaria</taxon>
        <taxon>Moronidae</taxon>
        <taxon>Dicentrarchus</taxon>
    </lineage>
</organism>
<feature type="binding site" evidence="13">
    <location>
        <begin position="382"/>
        <end position="383"/>
    </location>
    <ligand>
        <name>IMP</name>
        <dbReference type="ChEBI" id="CHEBI:58053"/>
    </ligand>
</feature>
<dbReference type="PROSITE" id="PS51371">
    <property type="entry name" value="CBS"/>
    <property type="match status" value="2"/>
</dbReference>
<keyword evidence="23" id="KW-1185">Reference proteome</keyword>
<keyword evidence="20" id="KW-1133">Transmembrane helix</keyword>
<comment type="cofactor">
    <cofactor evidence="13">
        <name>K(+)</name>
        <dbReference type="ChEBI" id="CHEBI:29103"/>
    </cofactor>
</comment>
<dbReference type="PIRSF" id="PIRSF000130">
    <property type="entry name" value="IMPDH"/>
    <property type="match status" value="1"/>
</dbReference>
<dbReference type="GO" id="GO:0005634">
    <property type="term" value="C:nucleus"/>
    <property type="evidence" value="ECO:0007669"/>
    <property type="project" value="UniProtKB-SubCell"/>
</dbReference>
<keyword evidence="8 13" id="KW-0520">NAD</keyword>
<feature type="binding site" evidence="13">
    <location>
        <position position="490"/>
    </location>
    <ligand>
        <name>K(+)</name>
        <dbReference type="ChEBI" id="CHEBI:29103"/>
        <note>ligand shared between two tetrameric partners</note>
    </ligand>
</feature>
<dbReference type="Proteomes" id="UP000694389">
    <property type="component" value="Unassembled WGS sequence"/>
</dbReference>
<keyword evidence="3" id="KW-0677">Repeat</keyword>
<feature type="domain" description="CBS" evidence="21">
    <location>
        <begin position="157"/>
        <end position="215"/>
    </location>
</feature>
<dbReference type="GO" id="GO:0046872">
    <property type="term" value="F:metal ion binding"/>
    <property type="evidence" value="ECO:0007669"/>
    <property type="project" value="UniProtKB-UniRule"/>
</dbReference>
<keyword evidence="2 13" id="KW-0479">Metal-binding</keyword>
<comment type="subunit">
    <text evidence="13">Homotetramer.</text>
</comment>
<evidence type="ECO:0000256" key="11">
    <source>
        <dbReference type="ARBA" id="ARBA00024330"/>
    </source>
</evidence>
<comment type="function">
    <text evidence="13">Catalyzes the conversion of inosine 5'-phosphate (IMP) to xanthosine 5'-phosphate (XMP), the first committed and rate-limiting step in the de novo synthesis of guanine nucleotides, and therefore plays an important role in the regulation of cell growth.</text>
</comment>
<evidence type="ECO:0000256" key="12">
    <source>
        <dbReference type="ARBA" id="ARBA00048028"/>
    </source>
</evidence>
<dbReference type="HAMAP" id="MF_01964">
    <property type="entry name" value="IMPDH"/>
    <property type="match status" value="1"/>
</dbReference>
<dbReference type="AlphaFoldDB" id="A0A8C4HXI6"/>
<keyword evidence="5 13" id="KW-0658">Purine biosynthesis</keyword>
<comment type="subcellular location">
    <subcellularLocation>
        <location evidence="13">Cytoplasm</location>
    </subcellularLocation>
    <subcellularLocation>
        <location evidence="13">Nucleus</location>
    </subcellularLocation>
</comment>
<dbReference type="UniPathway" id="UPA00601">
    <property type="reaction ID" value="UER00295"/>
</dbReference>
<dbReference type="SUPFAM" id="SSF51412">
    <property type="entry name" value="Inosine monophosphate dehydrogenase (IMPDH)"/>
    <property type="match status" value="2"/>
</dbReference>
<dbReference type="InterPro" id="IPR015875">
    <property type="entry name" value="IMP_DH/GMP_Rdtase_CS"/>
</dbReference>
<evidence type="ECO:0000256" key="2">
    <source>
        <dbReference type="ARBA" id="ARBA00022723"/>
    </source>
</evidence>
<feature type="active site" description="Thioimidate intermediate" evidence="13 14">
    <location>
        <position position="309"/>
    </location>
</feature>
<dbReference type="InterPro" id="IPR000644">
    <property type="entry name" value="CBS_dom"/>
</dbReference>
<feature type="active site" description="Proton acceptor" evidence="13 14">
    <location>
        <position position="423"/>
    </location>
</feature>
<feature type="binding site" evidence="13">
    <location>
        <position position="435"/>
    </location>
    <ligand>
        <name>IMP</name>
        <dbReference type="ChEBI" id="CHEBI:58053"/>
    </ligand>
</feature>
<feature type="binding site" description="in other chain" evidence="13 16">
    <location>
        <position position="304"/>
    </location>
    <ligand>
        <name>K(+)</name>
        <dbReference type="ChEBI" id="CHEBI:29103"/>
        <note>ligand shared between two tetrameric partners</note>
    </ligand>
</feature>
<evidence type="ECO:0000313" key="22">
    <source>
        <dbReference type="Ensembl" id="ENSDLAP00005049189.2"/>
    </source>
</evidence>
<evidence type="ECO:0000256" key="19">
    <source>
        <dbReference type="RuleBase" id="RU003928"/>
    </source>
</evidence>
<keyword evidence="6 13" id="KW-0630">Potassium</keyword>
<keyword evidence="1 13" id="KW-0963">Cytoplasm</keyword>
<keyword evidence="7 13" id="KW-0560">Oxidoreductase</keyword>
<comment type="catalytic activity">
    <reaction evidence="12 13 19">
        <text>IMP + NAD(+) + H2O = XMP + NADH + H(+)</text>
        <dbReference type="Rhea" id="RHEA:11708"/>
        <dbReference type="ChEBI" id="CHEBI:15377"/>
        <dbReference type="ChEBI" id="CHEBI:15378"/>
        <dbReference type="ChEBI" id="CHEBI:57464"/>
        <dbReference type="ChEBI" id="CHEBI:57540"/>
        <dbReference type="ChEBI" id="CHEBI:57945"/>
        <dbReference type="ChEBI" id="CHEBI:58053"/>
        <dbReference type="EC" id="1.1.1.205"/>
    </reaction>
</comment>
<dbReference type="Pfam" id="PF00571">
    <property type="entry name" value="CBS"/>
    <property type="match status" value="2"/>
</dbReference>
<evidence type="ECO:0000256" key="17">
    <source>
        <dbReference type="PROSITE-ProRule" id="PRU00703"/>
    </source>
</evidence>
<feature type="binding site" evidence="13">
    <location>
        <begin position="406"/>
        <end position="410"/>
    </location>
    <ligand>
        <name>IMP</name>
        <dbReference type="ChEBI" id="CHEBI:58053"/>
    </ligand>
</feature>
<dbReference type="GeneTree" id="ENSGT00940000154156"/>
<dbReference type="GO" id="GO:0006183">
    <property type="term" value="P:GTP biosynthetic process"/>
    <property type="evidence" value="ECO:0007669"/>
    <property type="project" value="TreeGrafter"/>
</dbReference>
<dbReference type="PANTHER" id="PTHR11911:SF74">
    <property type="entry name" value="INOSINE-5'-MONOPHOSPHATE DEHYDROGENASE 1"/>
    <property type="match status" value="1"/>
</dbReference>
<evidence type="ECO:0000256" key="20">
    <source>
        <dbReference type="SAM" id="Phobius"/>
    </source>
</evidence>
<keyword evidence="20" id="KW-0812">Transmembrane</keyword>
<evidence type="ECO:0000256" key="10">
    <source>
        <dbReference type="ARBA" id="ARBA00023242"/>
    </source>
</evidence>
<feature type="binding site" evidence="13">
    <location>
        <position position="307"/>
    </location>
    <ligand>
        <name>IMP</name>
        <dbReference type="ChEBI" id="CHEBI:58053"/>
    </ligand>
</feature>
<evidence type="ECO:0000256" key="14">
    <source>
        <dbReference type="PIRSR" id="PIRSR000130-1"/>
    </source>
</evidence>
<dbReference type="Gene3D" id="3.20.20.70">
    <property type="entry name" value="Aldolase class I"/>
    <property type="match status" value="1"/>
</dbReference>
<feature type="binding site" description="in other chain" evidence="13 16">
    <location>
        <position position="306"/>
    </location>
    <ligand>
        <name>K(+)</name>
        <dbReference type="ChEBI" id="CHEBI:29103"/>
        <note>ligand shared between two tetrameric partners</note>
    </ligand>
</feature>
<dbReference type="Pfam" id="PF00478">
    <property type="entry name" value="IMPDH"/>
    <property type="match status" value="2"/>
</dbReference>
<feature type="binding site" evidence="13">
    <location>
        <begin position="359"/>
        <end position="361"/>
    </location>
    <ligand>
        <name>IMP</name>
        <dbReference type="ChEBI" id="CHEBI:58053"/>
    </ligand>
</feature>
<evidence type="ECO:0000256" key="3">
    <source>
        <dbReference type="ARBA" id="ARBA00022737"/>
    </source>
</evidence>
<feature type="domain" description="CBS" evidence="21">
    <location>
        <begin position="92"/>
        <end position="151"/>
    </location>
</feature>
<evidence type="ECO:0000256" key="13">
    <source>
        <dbReference type="HAMAP-Rule" id="MF_03156"/>
    </source>
</evidence>
<dbReference type="InterPro" id="IPR001093">
    <property type="entry name" value="IMP_DH_GMPRt"/>
</dbReference>